<sequence>MNTTAQRLLPTPSPALPADTQRAPQPVPALQRAARGVDQALSRDGKLVWEVPPPKSDLAAERLHRKQRLAAGFRLFAQAGFAAGVAGHITVRDPQWTDHFWVNPMVVHFSQIRTCDLLLVNHTGEVVEGEGFVNGAGFAIHSELHKARPELNAAAHTHSLYGKTWSTYGRLLEPITQDACMFYDDHALFDDYTGVVTELSEGARIAEALGHRKAVILQNHGLLTAGRTVEATVSWFLAMENAARAQILAEGGGTPKPLKSEVAGRTARMIGSEFIGWLNFQPQWDVITREQPDLLL</sequence>
<dbReference type="Proteomes" id="UP000461670">
    <property type="component" value="Unassembled WGS sequence"/>
</dbReference>
<dbReference type="PANTHER" id="PTHR10672:SF3">
    <property type="entry name" value="PROTEIN HU-LI TAI SHAO"/>
    <property type="match status" value="1"/>
</dbReference>
<feature type="region of interest" description="Disordered" evidence="2">
    <location>
        <begin position="1"/>
        <end position="24"/>
    </location>
</feature>
<comment type="similarity">
    <text evidence="1">Belongs to the aldolase class II family.</text>
</comment>
<comment type="caution">
    <text evidence="4">The sequence shown here is derived from an EMBL/GenBank/DDBJ whole genome shotgun (WGS) entry which is preliminary data.</text>
</comment>
<dbReference type="AlphaFoldDB" id="A0A7V8JQH1"/>
<protein>
    <submittedName>
        <fullName evidence="4">Decarboxylase NovR</fullName>
    </submittedName>
</protein>
<reference evidence="5" key="1">
    <citation type="journal article" date="2020" name="MBio">
        <title>Horizontal gene transfer to a defensive symbiont with a reduced genome amongst a multipartite beetle microbiome.</title>
        <authorList>
            <person name="Waterworth S.C."/>
            <person name="Florez L.V."/>
            <person name="Rees E.R."/>
            <person name="Hertweck C."/>
            <person name="Kaltenpoth M."/>
            <person name="Kwan J.C."/>
        </authorList>
    </citation>
    <scope>NUCLEOTIDE SEQUENCE [LARGE SCALE GENOMIC DNA]</scope>
</reference>
<dbReference type="InterPro" id="IPR036409">
    <property type="entry name" value="Aldolase_II/adducin_N_sf"/>
</dbReference>
<accession>A0A7V8JQH1</accession>
<dbReference type="GO" id="GO:0051015">
    <property type="term" value="F:actin filament binding"/>
    <property type="evidence" value="ECO:0007669"/>
    <property type="project" value="TreeGrafter"/>
</dbReference>
<proteinExistence type="inferred from homology"/>
<evidence type="ECO:0000256" key="1">
    <source>
        <dbReference type="ARBA" id="ARBA00037961"/>
    </source>
</evidence>
<dbReference type="GO" id="GO:0005856">
    <property type="term" value="C:cytoskeleton"/>
    <property type="evidence" value="ECO:0007669"/>
    <property type="project" value="TreeGrafter"/>
</dbReference>
<dbReference type="EMBL" id="WNDQ01000018">
    <property type="protein sequence ID" value="KAF1021726.1"/>
    <property type="molecule type" value="Genomic_DNA"/>
</dbReference>
<dbReference type="FunFam" id="3.40.225.10:FF:000009">
    <property type="entry name" value="Class II aldolase/adducin N-terminal"/>
    <property type="match status" value="1"/>
</dbReference>
<dbReference type="NCBIfam" id="NF004855">
    <property type="entry name" value="PRK06208.1"/>
    <property type="match status" value="1"/>
</dbReference>
<organism evidence="4 5">
    <name type="scientific">Paracidovorax wautersii</name>
    <dbReference type="NCBI Taxonomy" id="1177982"/>
    <lineage>
        <taxon>Bacteria</taxon>
        <taxon>Pseudomonadati</taxon>
        <taxon>Pseudomonadota</taxon>
        <taxon>Betaproteobacteria</taxon>
        <taxon>Burkholderiales</taxon>
        <taxon>Comamonadaceae</taxon>
        <taxon>Paracidovorax</taxon>
    </lineage>
</organism>
<dbReference type="SMART" id="SM01007">
    <property type="entry name" value="Aldolase_II"/>
    <property type="match status" value="1"/>
</dbReference>
<evidence type="ECO:0000256" key="2">
    <source>
        <dbReference type="SAM" id="MobiDB-lite"/>
    </source>
</evidence>
<dbReference type="SUPFAM" id="SSF53639">
    <property type="entry name" value="AraD/HMP-PK domain-like"/>
    <property type="match status" value="1"/>
</dbReference>
<evidence type="ECO:0000313" key="4">
    <source>
        <dbReference type="EMBL" id="KAF1021726.1"/>
    </source>
</evidence>
<dbReference type="Pfam" id="PF00596">
    <property type="entry name" value="Aldolase_II"/>
    <property type="match status" value="1"/>
</dbReference>
<name>A0A7V8JQH1_9BURK</name>
<dbReference type="InterPro" id="IPR001303">
    <property type="entry name" value="Aldolase_II/adducin_N"/>
</dbReference>
<gene>
    <name evidence="4" type="primary">novR_2</name>
    <name evidence="4" type="ORF">GAK30_01626</name>
</gene>
<evidence type="ECO:0000259" key="3">
    <source>
        <dbReference type="SMART" id="SM01007"/>
    </source>
</evidence>
<dbReference type="InterPro" id="IPR051017">
    <property type="entry name" value="Aldolase-II_Adducin_sf"/>
</dbReference>
<dbReference type="Gene3D" id="3.40.225.10">
    <property type="entry name" value="Class II aldolase/adducin N-terminal domain"/>
    <property type="match status" value="1"/>
</dbReference>
<dbReference type="PANTHER" id="PTHR10672">
    <property type="entry name" value="ADDUCIN"/>
    <property type="match status" value="1"/>
</dbReference>
<evidence type="ECO:0000313" key="5">
    <source>
        <dbReference type="Proteomes" id="UP000461670"/>
    </source>
</evidence>
<feature type="domain" description="Class II aldolase/adducin N-terminal" evidence="3">
    <location>
        <begin position="67"/>
        <end position="247"/>
    </location>
</feature>